<name>A0AAW5T449_9MYCO</name>
<reference evidence="3 5" key="3">
    <citation type="submission" date="2024-04" db="EMBL/GenBank/DDBJ databases">
        <title>Genomic Markers of Mycobacteria.</title>
        <authorList>
            <person name="Soliman M.S."/>
            <person name="Elkholy A."/>
            <person name="Soliman N.S."/>
            <person name="Abbas A."/>
            <person name="Khayrat S."/>
            <person name="Shawky S."/>
        </authorList>
    </citation>
    <scope>NUCLEOTIDE SEQUENCE [LARGE SCALE GENOMIC DNA]</scope>
    <source>
        <strain evidence="3 5">Egy-CU-AM5</strain>
    </source>
</reference>
<feature type="transmembrane region" description="Helical" evidence="1">
    <location>
        <begin position="140"/>
        <end position="162"/>
    </location>
</feature>
<dbReference type="AlphaFoldDB" id="A0AAW5T449"/>
<keyword evidence="1" id="KW-0472">Membrane</keyword>
<gene>
    <name evidence="3" type="ORF">ABFW12_09490</name>
    <name evidence="2" type="ORF">H5P34_17560</name>
</gene>
<evidence type="ECO:0000313" key="5">
    <source>
        <dbReference type="Proteomes" id="UP001558474"/>
    </source>
</evidence>
<reference evidence="2" key="2">
    <citation type="journal article" date="2022" name="BMC Genomics">
        <title>Comparative genome analysis of mycobacteria focusing on tRNA and non-coding RNA.</title>
        <authorList>
            <person name="Behra P.R.K."/>
            <person name="Pettersson B.M.F."/>
            <person name="Ramesh M."/>
            <person name="Das S."/>
            <person name="Dasgupta S."/>
            <person name="Kirsebom L.A."/>
        </authorList>
    </citation>
    <scope>NUCLEOTIDE SEQUENCE</scope>
    <source>
        <strain evidence="2">DSM 44242</strain>
    </source>
</reference>
<keyword evidence="5" id="KW-1185">Reference proteome</keyword>
<evidence type="ECO:0000256" key="1">
    <source>
        <dbReference type="SAM" id="Phobius"/>
    </source>
</evidence>
<accession>A0AAW5T449</accession>
<feature type="transmembrane region" description="Helical" evidence="1">
    <location>
        <begin position="203"/>
        <end position="223"/>
    </location>
</feature>
<feature type="transmembrane region" description="Helical" evidence="1">
    <location>
        <begin position="38"/>
        <end position="56"/>
    </location>
</feature>
<evidence type="ECO:0000313" key="2">
    <source>
        <dbReference type="EMBL" id="MCV7389866.1"/>
    </source>
</evidence>
<organism evidence="2 4">
    <name type="scientific">Mycolicibacterium porcinum</name>
    <dbReference type="NCBI Taxonomy" id="39693"/>
    <lineage>
        <taxon>Bacteria</taxon>
        <taxon>Bacillati</taxon>
        <taxon>Actinomycetota</taxon>
        <taxon>Actinomycetes</taxon>
        <taxon>Mycobacteriales</taxon>
        <taxon>Mycobacteriaceae</taxon>
        <taxon>Mycolicibacterium</taxon>
    </lineage>
</organism>
<evidence type="ECO:0000313" key="4">
    <source>
        <dbReference type="Proteomes" id="UP001141659"/>
    </source>
</evidence>
<keyword evidence="1" id="KW-1133">Transmembrane helix</keyword>
<proteinExistence type="predicted"/>
<dbReference type="Proteomes" id="UP001141659">
    <property type="component" value="Unassembled WGS sequence"/>
</dbReference>
<sequence>MTNFGGQGYGFGAPPQYGYGVPAPIPTSPPTAERTPPVGQILISTLLILPTIPIFYVGSRPFRRAWLNEWPLGVTMWLPGVVLALYLVVVVACWARPGRRLPALAIAVVVALLDTLQSGISHQLLGGGELDLSARPSVLLPGWFYDVAHVLILVGYVAAWGIARRSNMIWAVGLVGAVVSAVVVQWIHRTEAVDVFKASSSWINAWAVEVGAFVLSCLICWAVDAIAAASRRPTTPQIPGR</sequence>
<comment type="caution">
    <text evidence="2">The sequence shown here is derived from an EMBL/GenBank/DDBJ whole genome shotgun (WGS) entry which is preliminary data.</text>
</comment>
<dbReference type="EMBL" id="JBDLOU010000015">
    <property type="protein sequence ID" value="MEX3738470.1"/>
    <property type="molecule type" value="Genomic_DNA"/>
</dbReference>
<feature type="transmembrane region" description="Helical" evidence="1">
    <location>
        <begin position="169"/>
        <end position="188"/>
    </location>
</feature>
<evidence type="ECO:0000313" key="3">
    <source>
        <dbReference type="EMBL" id="MEX3738470.1"/>
    </source>
</evidence>
<dbReference type="Proteomes" id="UP001558474">
    <property type="component" value="Unassembled WGS sequence"/>
</dbReference>
<protein>
    <submittedName>
        <fullName evidence="2">Uncharacterized protein</fullName>
    </submittedName>
</protein>
<feature type="transmembrane region" description="Helical" evidence="1">
    <location>
        <begin position="101"/>
        <end position="120"/>
    </location>
</feature>
<reference evidence="2" key="1">
    <citation type="submission" date="2020-07" db="EMBL/GenBank/DDBJ databases">
        <authorList>
            <person name="Pettersson B.M.F."/>
            <person name="Behra P.R.K."/>
            <person name="Ramesh M."/>
            <person name="Das S."/>
            <person name="Dasgupta S."/>
            <person name="Kirsebom L.A."/>
        </authorList>
    </citation>
    <scope>NUCLEOTIDE SEQUENCE</scope>
    <source>
        <strain evidence="2">DSM 44242</strain>
    </source>
</reference>
<keyword evidence="1" id="KW-0812">Transmembrane</keyword>
<feature type="transmembrane region" description="Helical" evidence="1">
    <location>
        <begin position="76"/>
        <end position="94"/>
    </location>
</feature>
<dbReference type="EMBL" id="JACKVC010000016">
    <property type="protein sequence ID" value="MCV7389866.1"/>
    <property type="molecule type" value="Genomic_DNA"/>
</dbReference>
<dbReference type="RefSeq" id="WP_036445469.1">
    <property type="nucleotide sequence ID" value="NZ_JACKVC010000016.1"/>
</dbReference>